<evidence type="ECO:0000256" key="2">
    <source>
        <dbReference type="ARBA" id="ARBA00008388"/>
    </source>
</evidence>
<evidence type="ECO:0000256" key="7">
    <source>
        <dbReference type="ARBA" id="ARBA00022792"/>
    </source>
</evidence>
<keyword evidence="13" id="KW-0496">Mitochondrion</keyword>
<keyword evidence="20" id="KW-1185">Reference proteome</keyword>
<feature type="transmembrane region" description="Helical" evidence="18">
    <location>
        <begin position="229"/>
        <end position="251"/>
    </location>
</feature>
<gene>
    <name evidence="19" type="ORF">Clacol_009880</name>
</gene>
<name>A0AAV5ALP9_9AGAM</name>
<dbReference type="FunFam" id="1.20.1260.140:FF:000002">
    <property type="entry name" value="Alternative oxidase"/>
    <property type="match status" value="1"/>
</dbReference>
<evidence type="ECO:0000256" key="18">
    <source>
        <dbReference type="SAM" id="Phobius"/>
    </source>
</evidence>
<sequence length="388" mass="44254">MFATSRTILRPTHTLSRVILSPNSGLIPVTRAISTTNLGYDELKAKRPQDQSSKGVEGSHRNDSSAIAAGPLGHTANQLGDVTPTHVHGVRVLFHPVYTEGELKSVDILHRDAKTMSDKVALLLTRLLRKGFDIVSGYKHKPIPENAKNMSLEDLRKAGYLMNEKQWLNRILFLETIAGVPGMVGAMVRHLMSLRLMRRDAGWIRTLLEEAENERLHLMTFMTLRQPSIWFRAMVLGAQGVFFNAFFLSYLMSPRTCHRFVGFLEEEAVITYTRIIQEIEQGRLPQWSNMDAPAIAKDYWRLRPDAKLLDVIYAVRSDESTHRIWLTSVNRFVNHTLANLDVKKDVNPFAIREPDMFVKGVKPGFTRDESKDYVRESFKLVNLEKNDI</sequence>
<comment type="cofactor">
    <cofactor evidence="16">
        <name>Fe cation</name>
        <dbReference type="ChEBI" id="CHEBI:24875"/>
    </cofactor>
    <text evidence="16">Binds 2 iron ions per subunit.</text>
</comment>
<dbReference type="GO" id="GO:0010230">
    <property type="term" value="P:alternative respiration"/>
    <property type="evidence" value="ECO:0007669"/>
    <property type="project" value="TreeGrafter"/>
</dbReference>
<dbReference type="PANTHER" id="PTHR31803">
    <property type="entry name" value="ALTERNATIVE OXIDASE"/>
    <property type="match status" value="1"/>
</dbReference>
<keyword evidence="4 16" id="KW-0679">Respiratory chain</keyword>
<dbReference type="GO" id="GO:0098803">
    <property type="term" value="C:respiratory chain complex"/>
    <property type="evidence" value="ECO:0007669"/>
    <property type="project" value="UniProtKB-UniRule"/>
</dbReference>
<proteinExistence type="inferred from homology"/>
<evidence type="ECO:0000256" key="8">
    <source>
        <dbReference type="ARBA" id="ARBA00022946"/>
    </source>
</evidence>
<protein>
    <recommendedName>
        <fullName evidence="16">Alternative oxidase</fullName>
        <ecNumber evidence="16">1.-.-.-</ecNumber>
    </recommendedName>
</protein>
<reference evidence="19" key="1">
    <citation type="submission" date="2021-10" db="EMBL/GenBank/DDBJ databases">
        <title>De novo Genome Assembly of Clathrus columnatus (Basidiomycota, Fungi) Using Illumina and Nanopore Sequence Data.</title>
        <authorList>
            <person name="Ogiso-Tanaka E."/>
            <person name="Itagaki H."/>
            <person name="Hosoya T."/>
            <person name="Hosaka K."/>
        </authorList>
    </citation>
    <scope>NUCLEOTIDE SEQUENCE</scope>
    <source>
        <strain evidence="19">MO-923</strain>
    </source>
</reference>
<evidence type="ECO:0000256" key="16">
    <source>
        <dbReference type="RuleBase" id="RU003779"/>
    </source>
</evidence>
<comment type="subcellular location">
    <subcellularLocation>
        <location evidence="1">Mitochondrion inner membrane</location>
    </subcellularLocation>
</comment>
<evidence type="ECO:0000256" key="3">
    <source>
        <dbReference type="ARBA" id="ARBA00022448"/>
    </source>
</evidence>
<comment type="similarity">
    <text evidence="2 16">Belongs to the alternative oxidase family.</text>
</comment>
<keyword evidence="7" id="KW-0999">Mitochondrion inner membrane</keyword>
<keyword evidence="14 16" id="KW-0472">Membrane</keyword>
<evidence type="ECO:0000256" key="6">
    <source>
        <dbReference type="ARBA" id="ARBA00022723"/>
    </source>
</evidence>
<feature type="transmembrane region" description="Helical" evidence="18">
    <location>
        <begin position="171"/>
        <end position="192"/>
    </location>
</feature>
<dbReference type="GO" id="GO:0046872">
    <property type="term" value="F:metal ion binding"/>
    <property type="evidence" value="ECO:0007669"/>
    <property type="project" value="UniProtKB-UniRule"/>
</dbReference>
<dbReference type="InterPro" id="IPR038659">
    <property type="entry name" value="AOX_sf"/>
</dbReference>
<dbReference type="InterPro" id="IPR002680">
    <property type="entry name" value="AOX"/>
</dbReference>
<evidence type="ECO:0000313" key="19">
    <source>
        <dbReference type="EMBL" id="GJJ15602.1"/>
    </source>
</evidence>
<keyword evidence="8" id="KW-0809">Transit peptide</keyword>
<evidence type="ECO:0000256" key="14">
    <source>
        <dbReference type="ARBA" id="ARBA00023136"/>
    </source>
</evidence>
<keyword evidence="11 16" id="KW-0560">Oxidoreductase</keyword>
<evidence type="ECO:0000256" key="12">
    <source>
        <dbReference type="ARBA" id="ARBA00023004"/>
    </source>
</evidence>
<evidence type="ECO:0000256" key="11">
    <source>
        <dbReference type="ARBA" id="ARBA00023002"/>
    </source>
</evidence>
<dbReference type="EC" id="1.-.-.-" evidence="16"/>
<dbReference type="Pfam" id="PF01786">
    <property type="entry name" value="AOX"/>
    <property type="match status" value="1"/>
</dbReference>
<evidence type="ECO:0000313" key="20">
    <source>
        <dbReference type="Proteomes" id="UP001050691"/>
    </source>
</evidence>
<evidence type="ECO:0000256" key="9">
    <source>
        <dbReference type="ARBA" id="ARBA00022982"/>
    </source>
</evidence>
<keyword evidence="12 16" id="KW-0408">Iron</keyword>
<keyword evidence="10 18" id="KW-1133">Transmembrane helix</keyword>
<evidence type="ECO:0000256" key="17">
    <source>
        <dbReference type="SAM" id="MobiDB-lite"/>
    </source>
</evidence>
<evidence type="ECO:0000256" key="4">
    <source>
        <dbReference type="ARBA" id="ARBA00022660"/>
    </source>
</evidence>
<dbReference type="PANTHER" id="PTHR31803:SF3">
    <property type="entry name" value="ALTERNATIVE OXIDASE"/>
    <property type="match status" value="1"/>
</dbReference>
<evidence type="ECO:0000256" key="13">
    <source>
        <dbReference type="ARBA" id="ARBA00023128"/>
    </source>
</evidence>
<dbReference type="Proteomes" id="UP001050691">
    <property type="component" value="Unassembled WGS sequence"/>
</dbReference>
<dbReference type="GO" id="GO:0009916">
    <property type="term" value="F:alternative oxidase activity"/>
    <property type="evidence" value="ECO:0007669"/>
    <property type="project" value="UniProtKB-UniRule"/>
</dbReference>
<evidence type="ECO:0000256" key="10">
    <source>
        <dbReference type="ARBA" id="ARBA00022989"/>
    </source>
</evidence>
<dbReference type="Gene3D" id="1.20.1260.140">
    <property type="entry name" value="Alternative oxidase"/>
    <property type="match status" value="1"/>
</dbReference>
<comment type="function">
    <text evidence="15">Catalyzes cyanide-resistant oxygen consumption. May increase respiration when the cytochrome respiratory pathway is restricted, or in response to low temperatures.</text>
</comment>
<comment type="caution">
    <text evidence="19">The sequence shown here is derived from an EMBL/GenBank/DDBJ whole genome shotgun (WGS) entry which is preliminary data.</text>
</comment>
<dbReference type="EMBL" id="BPWL01000011">
    <property type="protein sequence ID" value="GJJ15602.1"/>
    <property type="molecule type" value="Genomic_DNA"/>
</dbReference>
<dbReference type="GO" id="GO:0005743">
    <property type="term" value="C:mitochondrial inner membrane"/>
    <property type="evidence" value="ECO:0007669"/>
    <property type="project" value="UniProtKB-SubCell"/>
</dbReference>
<dbReference type="CDD" id="cd01053">
    <property type="entry name" value="AOX"/>
    <property type="match status" value="1"/>
</dbReference>
<accession>A0AAV5ALP9</accession>
<feature type="region of interest" description="Disordered" evidence="17">
    <location>
        <begin position="41"/>
        <end position="75"/>
    </location>
</feature>
<evidence type="ECO:0000256" key="15">
    <source>
        <dbReference type="ARBA" id="ARBA00025285"/>
    </source>
</evidence>
<keyword evidence="9 16" id="KW-0249">Electron transport</keyword>
<evidence type="ECO:0000256" key="5">
    <source>
        <dbReference type="ARBA" id="ARBA00022692"/>
    </source>
</evidence>
<organism evidence="19 20">
    <name type="scientific">Clathrus columnatus</name>
    <dbReference type="NCBI Taxonomy" id="1419009"/>
    <lineage>
        <taxon>Eukaryota</taxon>
        <taxon>Fungi</taxon>
        <taxon>Dikarya</taxon>
        <taxon>Basidiomycota</taxon>
        <taxon>Agaricomycotina</taxon>
        <taxon>Agaricomycetes</taxon>
        <taxon>Phallomycetidae</taxon>
        <taxon>Phallales</taxon>
        <taxon>Clathraceae</taxon>
        <taxon>Clathrus</taxon>
    </lineage>
</organism>
<keyword evidence="6 16" id="KW-0479">Metal-binding</keyword>
<dbReference type="AlphaFoldDB" id="A0AAV5ALP9"/>
<keyword evidence="5 16" id="KW-0812">Transmembrane</keyword>
<keyword evidence="3" id="KW-0813">Transport</keyword>
<evidence type="ECO:0000256" key="1">
    <source>
        <dbReference type="ARBA" id="ARBA00004273"/>
    </source>
</evidence>